<gene>
    <name evidence="2" type="ORF">ATK78_1129</name>
</gene>
<dbReference type="EMBL" id="SNYC01000003">
    <property type="protein sequence ID" value="TDQ11999.1"/>
    <property type="molecule type" value="Genomic_DNA"/>
</dbReference>
<dbReference type="Gene3D" id="3.90.550.10">
    <property type="entry name" value="Spore Coat Polysaccharide Biosynthesis Protein SpsA, Chain A"/>
    <property type="match status" value="1"/>
</dbReference>
<feature type="domain" description="Glycosyltransferase 2-like" evidence="1">
    <location>
        <begin position="10"/>
        <end position="140"/>
    </location>
</feature>
<reference evidence="2 3" key="1">
    <citation type="submission" date="2019-03" db="EMBL/GenBank/DDBJ databases">
        <title>Genomic Encyclopedia of Archaeal and Bacterial Type Strains, Phase II (KMG-II): from individual species to whole genera.</title>
        <authorList>
            <person name="Goeker M."/>
        </authorList>
    </citation>
    <scope>NUCLEOTIDE SEQUENCE [LARGE SCALE GENOMIC DNA]</scope>
    <source>
        <strain evidence="2 3">DSM 19035</strain>
    </source>
</reference>
<comment type="caution">
    <text evidence="2">The sequence shown here is derived from an EMBL/GenBank/DDBJ whole genome shotgun (WGS) entry which is preliminary data.</text>
</comment>
<keyword evidence="2" id="KW-0808">Transferase</keyword>
<keyword evidence="3" id="KW-1185">Reference proteome</keyword>
<dbReference type="InterPro" id="IPR029044">
    <property type="entry name" value="Nucleotide-diphossugar_trans"/>
</dbReference>
<organism evidence="2 3">
    <name type="scientific">Pedobacter metabolipauper</name>
    <dbReference type="NCBI Taxonomy" id="425513"/>
    <lineage>
        <taxon>Bacteria</taxon>
        <taxon>Pseudomonadati</taxon>
        <taxon>Bacteroidota</taxon>
        <taxon>Sphingobacteriia</taxon>
        <taxon>Sphingobacteriales</taxon>
        <taxon>Sphingobacteriaceae</taxon>
        <taxon>Pedobacter</taxon>
    </lineage>
</organism>
<sequence>MGSRDFSNVSLLITHYNRSGSLRRLLTKMQSLECKFGEIIVSDDASRPEHLDKLEAFKDEFNFKLVTTPVNKGLGNNINKGQDAVTKPFTLYVQEDFVPKDVFPEHFSDALQLLDTHTEMDIARFYAYYPYAYRKPFEKGFELMDFKLWYPGYMKFYCYSDHPHLRRSDFLDKFGRYKEGVNVDIAEYNMSLSFLKNGGKGFIFNKIDGLFDQMNNADEPSTASYRKDWKNSTNLFTRLLRKIYLQYKMVKFHKDFNAYPSLKKD</sequence>
<dbReference type="Pfam" id="PF00535">
    <property type="entry name" value="Glycos_transf_2"/>
    <property type="match status" value="1"/>
</dbReference>
<evidence type="ECO:0000259" key="1">
    <source>
        <dbReference type="Pfam" id="PF00535"/>
    </source>
</evidence>
<evidence type="ECO:0000313" key="2">
    <source>
        <dbReference type="EMBL" id="TDQ11999.1"/>
    </source>
</evidence>
<dbReference type="SUPFAM" id="SSF53448">
    <property type="entry name" value="Nucleotide-diphospho-sugar transferases"/>
    <property type="match status" value="1"/>
</dbReference>
<dbReference type="RefSeq" id="WP_133575027.1">
    <property type="nucleotide sequence ID" value="NZ_SNYC01000003.1"/>
</dbReference>
<dbReference type="OrthoDB" id="744361at2"/>
<accession>A0A4R6T1P1</accession>
<dbReference type="GO" id="GO:0016740">
    <property type="term" value="F:transferase activity"/>
    <property type="evidence" value="ECO:0007669"/>
    <property type="project" value="UniProtKB-KW"/>
</dbReference>
<dbReference type="AlphaFoldDB" id="A0A4R6T1P1"/>
<evidence type="ECO:0000313" key="3">
    <source>
        <dbReference type="Proteomes" id="UP000295620"/>
    </source>
</evidence>
<protein>
    <submittedName>
        <fullName evidence="2">Glycosyltransferase involved in cell wall biosynthesis</fullName>
    </submittedName>
</protein>
<name>A0A4R6T1P1_9SPHI</name>
<dbReference type="Proteomes" id="UP000295620">
    <property type="component" value="Unassembled WGS sequence"/>
</dbReference>
<dbReference type="InterPro" id="IPR001173">
    <property type="entry name" value="Glyco_trans_2-like"/>
</dbReference>
<dbReference type="CDD" id="cd00761">
    <property type="entry name" value="Glyco_tranf_GTA_type"/>
    <property type="match status" value="1"/>
</dbReference>
<proteinExistence type="predicted"/>